<keyword evidence="1" id="KW-0805">Transcription regulation</keyword>
<proteinExistence type="predicted"/>
<protein>
    <submittedName>
        <fullName evidence="5">Helix-turn-helix domain-containing protein</fullName>
    </submittedName>
</protein>
<accession>A0A5P8E3X9</accession>
<dbReference type="KEGG" id="alq:C7Y71_000300"/>
<dbReference type="GO" id="GO:0003700">
    <property type="term" value="F:DNA-binding transcription factor activity"/>
    <property type="evidence" value="ECO:0007669"/>
    <property type="project" value="InterPro"/>
</dbReference>
<dbReference type="OrthoDB" id="5492415at2"/>
<dbReference type="Gene3D" id="1.10.10.60">
    <property type="entry name" value="Homeodomain-like"/>
    <property type="match status" value="1"/>
</dbReference>
<dbReference type="InterPro" id="IPR018062">
    <property type="entry name" value="HTH_AraC-typ_CS"/>
</dbReference>
<evidence type="ECO:0000313" key="5">
    <source>
        <dbReference type="EMBL" id="QFQ11598.1"/>
    </source>
</evidence>
<evidence type="ECO:0000256" key="3">
    <source>
        <dbReference type="ARBA" id="ARBA00023163"/>
    </source>
</evidence>
<gene>
    <name evidence="5" type="ORF">C7Y71_000300</name>
</gene>
<evidence type="ECO:0000256" key="2">
    <source>
        <dbReference type="ARBA" id="ARBA00023125"/>
    </source>
</evidence>
<keyword evidence="2" id="KW-0238">DNA-binding</keyword>
<dbReference type="PROSITE" id="PS00041">
    <property type="entry name" value="HTH_ARAC_FAMILY_1"/>
    <property type="match status" value="1"/>
</dbReference>
<dbReference type="EMBL" id="CP033459">
    <property type="protein sequence ID" value="QFQ11598.1"/>
    <property type="molecule type" value="Genomic_DNA"/>
</dbReference>
<evidence type="ECO:0000256" key="1">
    <source>
        <dbReference type="ARBA" id="ARBA00023015"/>
    </source>
</evidence>
<evidence type="ECO:0000259" key="4">
    <source>
        <dbReference type="PROSITE" id="PS01124"/>
    </source>
</evidence>
<dbReference type="SMART" id="SM00342">
    <property type="entry name" value="HTH_ARAC"/>
    <property type="match status" value="1"/>
</dbReference>
<name>A0A5P8E3X9_9BACT</name>
<feature type="domain" description="HTH araC/xylS-type" evidence="4">
    <location>
        <begin position="21"/>
        <end position="125"/>
    </location>
</feature>
<dbReference type="Proteomes" id="UP000249375">
    <property type="component" value="Chromosome"/>
</dbReference>
<dbReference type="PANTHER" id="PTHR43280">
    <property type="entry name" value="ARAC-FAMILY TRANSCRIPTIONAL REGULATOR"/>
    <property type="match status" value="1"/>
</dbReference>
<dbReference type="Pfam" id="PF12833">
    <property type="entry name" value="HTH_18"/>
    <property type="match status" value="1"/>
</dbReference>
<keyword evidence="6" id="KW-1185">Reference proteome</keyword>
<keyword evidence="3" id="KW-0804">Transcription</keyword>
<dbReference type="PROSITE" id="PS01124">
    <property type="entry name" value="HTH_ARAC_FAMILY_2"/>
    <property type="match status" value="1"/>
</dbReference>
<dbReference type="PANTHER" id="PTHR43280:SF29">
    <property type="entry name" value="ARAC-FAMILY TRANSCRIPTIONAL REGULATOR"/>
    <property type="match status" value="1"/>
</dbReference>
<sequence>MKDDREYYRRISSERTDKLFVRIMNAVTENKRYRGGDCTASSIAAELGIKARDISAVVAIQTGENYNTLINNLRLRDACKMLSSPSYNNYSVEEIGLYAGFSSRQSFYLAFSKAYDITPRQYRLLHNKKH</sequence>
<reference evidence="5 6" key="1">
    <citation type="submission" date="2018-11" db="EMBL/GenBank/DDBJ databases">
        <authorList>
            <person name="Na S.W."/>
            <person name="Baik M."/>
        </authorList>
    </citation>
    <scope>NUCLEOTIDE SEQUENCE [LARGE SCALE GENOMIC DNA]</scope>
    <source>
        <strain evidence="5 6">E39</strain>
    </source>
</reference>
<dbReference type="SUPFAM" id="SSF46689">
    <property type="entry name" value="Homeodomain-like"/>
    <property type="match status" value="1"/>
</dbReference>
<dbReference type="AlphaFoldDB" id="A0A5P8E3X9"/>
<dbReference type="InterPro" id="IPR009057">
    <property type="entry name" value="Homeodomain-like_sf"/>
</dbReference>
<dbReference type="InterPro" id="IPR018060">
    <property type="entry name" value="HTH_AraC"/>
</dbReference>
<dbReference type="RefSeq" id="WP_111899317.1">
    <property type="nucleotide sequence ID" value="NZ_CP033459.1"/>
</dbReference>
<dbReference type="GO" id="GO:0043565">
    <property type="term" value="F:sequence-specific DNA binding"/>
    <property type="evidence" value="ECO:0007669"/>
    <property type="project" value="InterPro"/>
</dbReference>
<organism evidence="5 6">
    <name type="scientific">Pseudoprevotella muciniphila</name>
    <dbReference type="NCBI Taxonomy" id="2133944"/>
    <lineage>
        <taxon>Bacteria</taxon>
        <taxon>Pseudomonadati</taxon>
        <taxon>Bacteroidota</taxon>
        <taxon>Bacteroidia</taxon>
        <taxon>Bacteroidales</taxon>
        <taxon>Prevotellaceae</taxon>
        <taxon>Pseudoprevotella</taxon>
    </lineage>
</organism>
<evidence type="ECO:0000313" key="6">
    <source>
        <dbReference type="Proteomes" id="UP000249375"/>
    </source>
</evidence>